<dbReference type="SUPFAM" id="SSF52499">
    <property type="entry name" value="Isochorismatase-like hydrolases"/>
    <property type="match status" value="1"/>
</dbReference>
<sequence>MLIEADKSALLLVDVQEKLLPGVFENEKLVASCKWLIGVAQLMNVPVLGSEQYPQGVGPTVTELRELLPEDDFIGKTHFSCADAPECSARIEALGREQIVICGMESHVCVMQTALRLHAQGKQVYVVTDAISARNPVDTNAAIERMREEGIKMVTREMVGFEWIGRSDAPQFKTFSMNYLR</sequence>
<dbReference type="InterPro" id="IPR050993">
    <property type="entry name" value="Isochorismatase_domain"/>
</dbReference>
<dbReference type="CDD" id="cd01012">
    <property type="entry name" value="YcaC_related"/>
    <property type="match status" value="1"/>
</dbReference>
<dbReference type="AlphaFoldDB" id="A0A2G6JAA9"/>
<reference evidence="2 3" key="1">
    <citation type="submission" date="2017-10" db="EMBL/GenBank/DDBJ databases">
        <title>Novel microbial diversity and functional potential in the marine mammal oral microbiome.</title>
        <authorList>
            <person name="Dudek N.K."/>
            <person name="Sun C.L."/>
            <person name="Burstein D."/>
            <person name="Kantor R.S."/>
            <person name="Aliaga Goltsman D.S."/>
            <person name="Bik E.M."/>
            <person name="Thomas B.C."/>
            <person name="Banfield J.F."/>
            <person name="Relman D.A."/>
        </authorList>
    </citation>
    <scope>NUCLEOTIDE SEQUENCE [LARGE SCALE GENOMIC DNA]</scope>
    <source>
        <strain evidence="2">DOLJORAL78_49_30</strain>
    </source>
</reference>
<feature type="domain" description="Isochorismatase-like" evidence="1">
    <location>
        <begin position="8"/>
        <end position="157"/>
    </location>
</feature>
<organism evidence="2 3">
    <name type="scientific">Neptuniibacter caesariensis</name>
    <dbReference type="NCBI Taxonomy" id="207954"/>
    <lineage>
        <taxon>Bacteria</taxon>
        <taxon>Pseudomonadati</taxon>
        <taxon>Pseudomonadota</taxon>
        <taxon>Gammaproteobacteria</taxon>
        <taxon>Oceanospirillales</taxon>
        <taxon>Oceanospirillaceae</taxon>
        <taxon>Neptuniibacter</taxon>
    </lineage>
</organism>
<evidence type="ECO:0000259" key="1">
    <source>
        <dbReference type="Pfam" id="PF00857"/>
    </source>
</evidence>
<dbReference type="EMBL" id="PDSG01000008">
    <property type="protein sequence ID" value="PIE20365.1"/>
    <property type="molecule type" value="Genomic_DNA"/>
</dbReference>
<dbReference type="Proteomes" id="UP000242733">
    <property type="component" value="Unassembled WGS sequence"/>
</dbReference>
<name>A0A2G6JAA9_NEPCE</name>
<comment type="caution">
    <text evidence="2">The sequence shown here is derived from an EMBL/GenBank/DDBJ whole genome shotgun (WGS) entry which is preliminary data.</text>
</comment>
<gene>
    <name evidence="2" type="ORF">CSA61_02195</name>
</gene>
<dbReference type="PANTHER" id="PTHR14119:SF3">
    <property type="entry name" value="ISOCHORISMATASE DOMAIN-CONTAINING PROTEIN 2"/>
    <property type="match status" value="1"/>
</dbReference>
<protein>
    <submittedName>
        <fullName evidence="2">Hydrolase</fullName>
    </submittedName>
</protein>
<dbReference type="Gene3D" id="3.40.50.850">
    <property type="entry name" value="Isochorismatase-like"/>
    <property type="match status" value="1"/>
</dbReference>
<evidence type="ECO:0000313" key="2">
    <source>
        <dbReference type="EMBL" id="PIE20365.1"/>
    </source>
</evidence>
<proteinExistence type="predicted"/>
<dbReference type="PANTHER" id="PTHR14119">
    <property type="entry name" value="HYDROLASE"/>
    <property type="match status" value="1"/>
</dbReference>
<dbReference type="InterPro" id="IPR000868">
    <property type="entry name" value="Isochorismatase-like_dom"/>
</dbReference>
<evidence type="ECO:0000313" key="3">
    <source>
        <dbReference type="Proteomes" id="UP000242733"/>
    </source>
</evidence>
<dbReference type="InterPro" id="IPR036380">
    <property type="entry name" value="Isochorismatase-like_sf"/>
</dbReference>
<keyword evidence="2" id="KW-0378">Hydrolase</keyword>
<dbReference type="GO" id="GO:0016787">
    <property type="term" value="F:hydrolase activity"/>
    <property type="evidence" value="ECO:0007669"/>
    <property type="project" value="UniProtKB-KW"/>
</dbReference>
<accession>A0A2G6JAA9</accession>
<dbReference type="Pfam" id="PF00857">
    <property type="entry name" value="Isochorismatase"/>
    <property type="match status" value="1"/>
</dbReference>